<evidence type="ECO:0008006" key="4">
    <source>
        <dbReference type="Google" id="ProtNLM"/>
    </source>
</evidence>
<dbReference type="Gene3D" id="3.10.450.50">
    <property type="match status" value="1"/>
</dbReference>
<keyword evidence="3" id="KW-1185">Reference proteome</keyword>
<dbReference type="KEGG" id="smai:EXU30_01790"/>
<accession>A0A411PMI4</accession>
<sequence>MKHCRIAVFYVGCLVTTLLFTNVFANDKPNTIPDRQLIERAVLDYIESQHQGDGDMMARSLDETLAKRTYWLGKDHEEFVLETDFDTMIKVANTYNKSGDKFPTNPRVEIRILDIDNRVASVKLTVDDWIDYMHLYKTRDGRWLTVNVLWQFRDESKHASTN</sequence>
<organism evidence="2 3">
    <name type="scientific">Shewanella maritima</name>
    <dbReference type="NCBI Taxonomy" id="2520507"/>
    <lineage>
        <taxon>Bacteria</taxon>
        <taxon>Pseudomonadati</taxon>
        <taxon>Pseudomonadota</taxon>
        <taxon>Gammaproteobacteria</taxon>
        <taxon>Alteromonadales</taxon>
        <taxon>Shewanellaceae</taxon>
        <taxon>Shewanella</taxon>
    </lineage>
</organism>
<evidence type="ECO:0000256" key="1">
    <source>
        <dbReference type="SAM" id="SignalP"/>
    </source>
</evidence>
<dbReference type="InterPro" id="IPR032710">
    <property type="entry name" value="NTF2-like_dom_sf"/>
</dbReference>
<name>A0A411PMI4_9GAMM</name>
<dbReference type="OrthoDB" id="5732224at2"/>
<keyword evidence="1" id="KW-0732">Signal</keyword>
<feature type="signal peptide" evidence="1">
    <location>
        <begin position="1"/>
        <end position="25"/>
    </location>
</feature>
<dbReference type="EMBL" id="CP036200">
    <property type="protein sequence ID" value="QBF84752.1"/>
    <property type="molecule type" value="Genomic_DNA"/>
</dbReference>
<evidence type="ECO:0000313" key="2">
    <source>
        <dbReference type="EMBL" id="QBF84752.1"/>
    </source>
</evidence>
<gene>
    <name evidence="2" type="ORF">EXU30_01790</name>
</gene>
<dbReference type="SUPFAM" id="SSF54427">
    <property type="entry name" value="NTF2-like"/>
    <property type="match status" value="1"/>
</dbReference>
<dbReference type="Proteomes" id="UP000291106">
    <property type="component" value="Chromosome"/>
</dbReference>
<protein>
    <recommendedName>
        <fullName evidence="4">Nuclear transport factor 2 family protein</fullName>
    </recommendedName>
</protein>
<feature type="chain" id="PRO_5019515858" description="Nuclear transport factor 2 family protein" evidence="1">
    <location>
        <begin position="26"/>
        <end position="162"/>
    </location>
</feature>
<dbReference type="InterPro" id="IPR039437">
    <property type="entry name" value="FrzH/put_lumazine-bd"/>
</dbReference>
<dbReference type="Pfam" id="PF12893">
    <property type="entry name" value="Lumazine_bd_2"/>
    <property type="match status" value="1"/>
</dbReference>
<dbReference type="AlphaFoldDB" id="A0A411PMI4"/>
<evidence type="ECO:0000313" key="3">
    <source>
        <dbReference type="Proteomes" id="UP000291106"/>
    </source>
</evidence>
<reference evidence="2 3" key="1">
    <citation type="submission" date="2019-02" db="EMBL/GenBank/DDBJ databases">
        <title>Shewanella sp. D4-2 isolated from Dokdo Island.</title>
        <authorList>
            <person name="Baek K."/>
        </authorList>
    </citation>
    <scope>NUCLEOTIDE SEQUENCE [LARGE SCALE GENOMIC DNA]</scope>
    <source>
        <strain evidence="2 3">D4-2</strain>
    </source>
</reference>
<proteinExistence type="predicted"/>